<accession>A0A0A9EYK3</accession>
<evidence type="ECO:0000313" key="1">
    <source>
        <dbReference type="EMBL" id="JAE05132.1"/>
    </source>
</evidence>
<reference evidence="1" key="2">
    <citation type="journal article" date="2015" name="Data Brief">
        <title>Shoot transcriptome of the giant reed, Arundo donax.</title>
        <authorList>
            <person name="Barrero R.A."/>
            <person name="Guerrero F.D."/>
            <person name="Moolhuijzen P."/>
            <person name="Goolsby J.A."/>
            <person name="Tidwell J."/>
            <person name="Bellgard S.E."/>
            <person name="Bellgard M.I."/>
        </authorList>
    </citation>
    <scope>NUCLEOTIDE SEQUENCE</scope>
    <source>
        <tissue evidence="1">Shoot tissue taken approximately 20 cm above the soil surface</tissue>
    </source>
</reference>
<dbReference type="GO" id="GO:0003676">
    <property type="term" value="F:nucleic acid binding"/>
    <property type="evidence" value="ECO:0007669"/>
    <property type="project" value="InterPro"/>
</dbReference>
<protein>
    <submittedName>
        <fullName evidence="1">Uncharacterized protein</fullName>
    </submittedName>
</protein>
<dbReference type="GO" id="GO:0032259">
    <property type="term" value="P:methylation"/>
    <property type="evidence" value="ECO:0007669"/>
    <property type="project" value="InterPro"/>
</dbReference>
<dbReference type="EMBL" id="GBRH01192764">
    <property type="protein sequence ID" value="JAE05132.1"/>
    <property type="molecule type" value="Transcribed_RNA"/>
</dbReference>
<sequence>MLLFLIEVCVANPPYRIRLGDHIHQHLQLKKIKSVLCYHQVVSSQGVLIPRAKVLPLQVVLVVPLLSLYCCCFSKSQI</sequence>
<dbReference type="GO" id="GO:0008168">
    <property type="term" value="F:methyltransferase activity"/>
    <property type="evidence" value="ECO:0007669"/>
    <property type="project" value="InterPro"/>
</dbReference>
<proteinExistence type="predicted"/>
<dbReference type="AlphaFoldDB" id="A0A0A9EYK3"/>
<dbReference type="PROSITE" id="PS00092">
    <property type="entry name" value="N6_MTASE"/>
    <property type="match status" value="1"/>
</dbReference>
<name>A0A0A9EYK3_ARUDO</name>
<dbReference type="InterPro" id="IPR002052">
    <property type="entry name" value="DNA_methylase_N6_adenine_CS"/>
</dbReference>
<organism evidence="1">
    <name type="scientific">Arundo donax</name>
    <name type="common">Giant reed</name>
    <name type="synonym">Donax arundinaceus</name>
    <dbReference type="NCBI Taxonomy" id="35708"/>
    <lineage>
        <taxon>Eukaryota</taxon>
        <taxon>Viridiplantae</taxon>
        <taxon>Streptophyta</taxon>
        <taxon>Embryophyta</taxon>
        <taxon>Tracheophyta</taxon>
        <taxon>Spermatophyta</taxon>
        <taxon>Magnoliopsida</taxon>
        <taxon>Liliopsida</taxon>
        <taxon>Poales</taxon>
        <taxon>Poaceae</taxon>
        <taxon>PACMAD clade</taxon>
        <taxon>Arundinoideae</taxon>
        <taxon>Arundineae</taxon>
        <taxon>Arundo</taxon>
    </lineage>
</organism>
<reference evidence="1" key="1">
    <citation type="submission" date="2014-09" db="EMBL/GenBank/DDBJ databases">
        <authorList>
            <person name="Magalhaes I.L.F."/>
            <person name="Oliveira U."/>
            <person name="Santos F.R."/>
            <person name="Vidigal T.H.D.A."/>
            <person name="Brescovit A.D."/>
            <person name="Santos A.J."/>
        </authorList>
    </citation>
    <scope>NUCLEOTIDE SEQUENCE</scope>
    <source>
        <tissue evidence="1">Shoot tissue taken approximately 20 cm above the soil surface</tissue>
    </source>
</reference>